<keyword evidence="3" id="KW-1185">Reference proteome</keyword>
<feature type="non-terminal residue" evidence="1">
    <location>
        <position position="1"/>
    </location>
</feature>
<gene>
    <name evidence="1" type="ORF">GPM918_LOCUS21002</name>
    <name evidence="2" type="ORF">SRO942_LOCUS20999</name>
</gene>
<accession>A0A814SFI1</accession>
<organism evidence="1 3">
    <name type="scientific">Didymodactylos carnosus</name>
    <dbReference type="NCBI Taxonomy" id="1234261"/>
    <lineage>
        <taxon>Eukaryota</taxon>
        <taxon>Metazoa</taxon>
        <taxon>Spiralia</taxon>
        <taxon>Gnathifera</taxon>
        <taxon>Rotifera</taxon>
        <taxon>Eurotatoria</taxon>
        <taxon>Bdelloidea</taxon>
        <taxon>Philodinida</taxon>
        <taxon>Philodinidae</taxon>
        <taxon>Didymodactylos</taxon>
    </lineage>
</organism>
<name>A0A814SFI1_9BILA</name>
<dbReference type="EMBL" id="CAJNOQ010006786">
    <property type="protein sequence ID" value="CAF1147388.1"/>
    <property type="molecule type" value="Genomic_DNA"/>
</dbReference>
<comment type="caution">
    <text evidence="1">The sequence shown here is derived from an EMBL/GenBank/DDBJ whole genome shotgun (WGS) entry which is preliminary data.</text>
</comment>
<proteinExistence type="predicted"/>
<dbReference type="AlphaFoldDB" id="A0A814SFI1"/>
<evidence type="ECO:0000313" key="1">
    <source>
        <dbReference type="EMBL" id="CAF1147388.1"/>
    </source>
</evidence>
<dbReference type="Proteomes" id="UP000681722">
    <property type="component" value="Unassembled WGS sequence"/>
</dbReference>
<evidence type="ECO:0000313" key="3">
    <source>
        <dbReference type="Proteomes" id="UP000663829"/>
    </source>
</evidence>
<sequence length="67" mass="7660">MFVSRRRYKVSTKQENQLMCGRIGTEPYKPTDITFRNTTVVKKSGRIPSQKFVGLPLISTIVQSNLN</sequence>
<dbReference type="EMBL" id="CAJOBC010006786">
    <property type="protein sequence ID" value="CAF3910990.1"/>
    <property type="molecule type" value="Genomic_DNA"/>
</dbReference>
<protein>
    <submittedName>
        <fullName evidence="1">Uncharacterized protein</fullName>
    </submittedName>
</protein>
<reference evidence="1" key="1">
    <citation type="submission" date="2021-02" db="EMBL/GenBank/DDBJ databases">
        <authorList>
            <person name="Nowell W R."/>
        </authorList>
    </citation>
    <scope>NUCLEOTIDE SEQUENCE</scope>
</reference>
<dbReference type="Proteomes" id="UP000663829">
    <property type="component" value="Unassembled WGS sequence"/>
</dbReference>
<evidence type="ECO:0000313" key="2">
    <source>
        <dbReference type="EMBL" id="CAF3910990.1"/>
    </source>
</evidence>